<feature type="transmembrane region" description="Helical" evidence="1">
    <location>
        <begin position="66"/>
        <end position="89"/>
    </location>
</feature>
<gene>
    <name evidence="2" type="ORF">SAMN02910280_2076</name>
</gene>
<sequence>MTAATTSENKKKGFFSVRFRSKFSEDMKLFVTNIVFQLLCLPVFAGILIWETHLQNKQLFDRIDSVPFAVIASIAFILSLGMGFVIPMVNFRYLYNKSLVDMNYSLPLNNRQRFFADYSSGLITYVVPFLIGGIVALIVLLIGSCCVEMGYVMDYIYDMVRIFFIMIIGLILLYTISVFAITFAGSTFEALFSIAAVNVMIPLFIYITWGNIVSAAHFGLTESSVTKNYTFFTTSPIGVLGFFITYLDDYYMPHSYISSGAVYDLTEYTFMDSMYFNFIIRSLIFIAVIIAITFLLYKHRKAEDVSKPYVYKAFYYIIMSAAVYSIVTIMKMTAIKSGLIAALIISGIIWFVMEVIRRRGFKRFWTAIISFAAASAAVIGIIKVIELTDGLGRAKYIPSSLLVSDVEIEIWGYDMADNAVILHDKKIIDDAIRLNREIIDRHFEPDKYSYVLSDYRLSDDDRLYSETKEKNYDLDIADIRMIYYTKGGSAIVRQYKVPSEMLTDISCDIYTDKEFAENKTKEIYYNSLRREGDPIDYLDESHADYCNFEFRDKLDVSKSIELSVEEGKELTEAIRRDYTAMTAEEFKNAEFYSYIGDIIINSACHESLRFMDEHNIAYQKTGSELLDEIDTYSSPVTVSPAREYVFPLMYFKNYNYTNDFSYNEPSDYDNYTNECIKLDSVFNLRLYRGRSYIHYGKKKHFEFANTDAVETLLEAATPVVTGEKVLAEVQIGSITLFITDRTGNDVMIEKARDSIKIVDNKTGEEYDPDLYY</sequence>
<dbReference type="Proteomes" id="UP000183461">
    <property type="component" value="Unassembled WGS sequence"/>
</dbReference>
<feature type="transmembrane region" description="Helical" evidence="1">
    <location>
        <begin position="364"/>
        <end position="385"/>
    </location>
</feature>
<keyword evidence="1" id="KW-1133">Transmembrane helix</keyword>
<name>A0A1K1NJG9_RUMFL</name>
<feature type="transmembrane region" description="Helical" evidence="1">
    <location>
        <begin position="159"/>
        <end position="184"/>
    </location>
</feature>
<reference evidence="2 3" key="1">
    <citation type="submission" date="2016-11" db="EMBL/GenBank/DDBJ databases">
        <authorList>
            <person name="Jaros S."/>
            <person name="Januszkiewicz K."/>
            <person name="Wedrychowicz H."/>
        </authorList>
    </citation>
    <scope>NUCLEOTIDE SEQUENCE [LARGE SCALE GENOMIC DNA]</scope>
    <source>
        <strain evidence="2 3">YL228</strain>
    </source>
</reference>
<dbReference type="RefSeq" id="WP_072300327.1">
    <property type="nucleotide sequence ID" value="NZ_FPIP01000004.1"/>
</dbReference>
<accession>A0A1K1NJG9</accession>
<keyword evidence="1" id="KW-0472">Membrane</keyword>
<protein>
    <submittedName>
        <fullName evidence="2">Uncharacterized protein</fullName>
    </submittedName>
</protein>
<feature type="transmembrane region" description="Helical" evidence="1">
    <location>
        <begin position="309"/>
        <end position="327"/>
    </location>
</feature>
<feature type="transmembrane region" description="Helical" evidence="1">
    <location>
        <begin position="122"/>
        <end position="147"/>
    </location>
</feature>
<evidence type="ECO:0000313" key="3">
    <source>
        <dbReference type="Proteomes" id="UP000183461"/>
    </source>
</evidence>
<evidence type="ECO:0000256" key="1">
    <source>
        <dbReference type="SAM" id="Phobius"/>
    </source>
</evidence>
<evidence type="ECO:0000313" key="2">
    <source>
        <dbReference type="EMBL" id="SFW35618.1"/>
    </source>
</evidence>
<keyword evidence="1" id="KW-0812">Transmembrane</keyword>
<feature type="transmembrane region" description="Helical" evidence="1">
    <location>
        <begin position="274"/>
        <end position="297"/>
    </location>
</feature>
<dbReference type="EMBL" id="FPIP01000004">
    <property type="protein sequence ID" value="SFW35618.1"/>
    <property type="molecule type" value="Genomic_DNA"/>
</dbReference>
<proteinExistence type="predicted"/>
<feature type="transmembrane region" description="Helical" evidence="1">
    <location>
        <begin position="333"/>
        <end position="352"/>
    </location>
</feature>
<dbReference type="AlphaFoldDB" id="A0A1K1NJG9"/>
<organism evidence="2 3">
    <name type="scientific">Ruminococcus flavefaciens</name>
    <dbReference type="NCBI Taxonomy" id="1265"/>
    <lineage>
        <taxon>Bacteria</taxon>
        <taxon>Bacillati</taxon>
        <taxon>Bacillota</taxon>
        <taxon>Clostridia</taxon>
        <taxon>Eubacteriales</taxon>
        <taxon>Oscillospiraceae</taxon>
        <taxon>Ruminococcus</taxon>
    </lineage>
</organism>
<feature type="transmembrane region" description="Helical" evidence="1">
    <location>
        <begin position="190"/>
        <end position="209"/>
    </location>
</feature>
<feature type="transmembrane region" description="Helical" evidence="1">
    <location>
        <begin position="34"/>
        <end position="54"/>
    </location>
</feature>